<feature type="region of interest" description="Disordered" evidence="4">
    <location>
        <begin position="1"/>
        <end position="120"/>
    </location>
</feature>
<dbReference type="InterPro" id="IPR013105">
    <property type="entry name" value="TPR_2"/>
</dbReference>
<feature type="compositionally biased region" description="Low complexity" evidence="4">
    <location>
        <begin position="190"/>
        <end position="214"/>
    </location>
</feature>
<keyword evidence="1" id="KW-0677">Repeat</keyword>
<feature type="compositionally biased region" description="Polar residues" evidence="4">
    <location>
        <begin position="37"/>
        <end position="61"/>
    </location>
</feature>
<feature type="compositionally biased region" description="Low complexity" evidence="4">
    <location>
        <begin position="166"/>
        <end position="178"/>
    </location>
</feature>
<gene>
    <name evidence="5" type="ORF">LUZ63_004736</name>
</gene>
<dbReference type="InterPro" id="IPR044534">
    <property type="entry name" value="TTL1-4"/>
</dbReference>
<dbReference type="Pfam" id="PF00515">
    <property type="entry name" value="TPR_1"/>
    <property type="match status" value="1"/>
</dbReference>
<comment type="caution">
    <text evidence="5">The sequence shown here is derived from an EMBL/GenBank/DDBJ whole genome shotgun (WGS) entry which is preliminary data.</text>
</comment>
<dbReference type="OrthoDB" id="2335338at2759"/>
<dbReference type="PROSITE" id="PS50005">
    <property type="entry name" value="TPR"/>
    <property type="match status" value="2"/>
</dbReference>
<dbReference type="Pfam" id="PF07719">
    <property type="entry name" value="TPR_2"/>
    <property type="match status" value="1"/>
</dbReference>
<dbReference type="Gene3D" id="1.25.40.10">
    <property type="entry name" value="Tetratricopeptide repeat domain"/>
    <property type="match status" value="1"/>
</dbReference>
<sequence length="633" mass="68958">MGDQKAPSGCSMFGMFRRKRSASATTIPRFDPDDGSKASTRSASLQNSQSMSTDVSSANNSSRRRPGFIVTSSAAPPKVYVPPALPQSGTETSLVPAGYPVQQKPMSRKPPEPKSPLPSPGYTGLAAELDKMIHDRHKVQSSNGLVRATSGNMMIHGSLGNLGGHNPNRNTNVNNETNYQGGHYPNRQINANAANQQGGATSNRSSAASSMSHAPTRNDPQQKGHMANGNGVARSVALPIENASSQEETEEKPEMCRALSRRFSPEELKEMGNEEYKQGRYAEALALYDRAIVMDPKKAAYWSNKAAALTGLGQLLEAVMECKEAVRIDPSYHRAHHRLANLYLRLGEPDKAINHYKLSLKEASNNDISKAQSVKSRIAKCNEARKLKDWVSVTKEAKSAIVDGADSAPQVFALQAEALFKLQNHDEAESVLIDAPKFDVNESTKFFGTIANAYVLMVKSQVDMAVGRFEDAVKNVTTASQIDPGNREIANLVRKTKAVASARSRGNNHFKASRFLEACISYGEGLGHEPNNAVLLCNRAACQSKLGNYKKAIDDCNAALSIRPAYSKARLRRADCNAKMEKWEACIKDYQILMQEMPGNEEVSKGLAEAEEELKKKQVEDTKDSSLTALSPD</sequence>
<dbReference type="PANTHER" id="PTHR46050">
    <property type="entry name" value="TPR REPEAT-CONTAINING THIOREDOXIN"/>
    <property type="match status" value="1"/>
</dbReference>
<evidence type="ECO:0000313" key="5">
    <source>
        <dbReference type="EMBL" id="KAJ1696224.1"/>
    </source>
</evidence>
<dbReference type="InterPro" id="IPR011990">
    <property type="entry name" value="TPR-like_helical_dom_sf"/>
</dbReference>
<organism evidence="5 6">
    <name type="scientific">Rhynchospora breviuscula</name>
    <dbReference type="NCBI Taxonomy" id="2022672"/>
    <lineage>
        <taxon>Eukaryota</taxon>
        <taxon>Viridiplantae</taxon>
        <taxon>Streptophyta</taxon>
        <taxon>Embryophyta</taxon>
        <taxon>Tracheophyta</taxon>
        <taxon>Spermatophyta</taxon>
        <taxon>Magnoliopsida</taxon>
        <taxon>Liliopsida</taxon>
        <taxon>Poales</taxon>
        <taxon>Cyperaceae</taxon>
        <taxon>Cyperoideae</taxon>
        <taxon>Rhynchosporeae</taxon>
        <taxon>Rhynchospora</taxon>
    </lineage>
</organism>
<feature type="repeat" description="TPR" evidence="3">
    <location>
        <begin position="265"/>
        <end position="298"/>
    </location>
</feature>
<dbReference type="EMBL" id="JAMQYH010000002">
    <property type="protein sequence ID" value="KAJ1696224.1"/>
    <property type="molecule type" value="Genomic_DNA"/>
</dbReference>
<feature type="repeat" description="TPR" evidence="3">
    <location>
        <begin position="333"/>
        <end position="366"/>
    </location>
</feature>
<keyword evidence="2 3" id="KW-0802">TPR repeat</keyword>
<name>A0A9Q0HRZ5_9POAL</name>
<dbReference type="PANTHER" id="PTHR46050:SF7">
    <property type="entry name" value="TETRATRICOPEPTIDE REPEAT (TPR)-LIKE SUPERFAMILY PROTEIN"/>
    <property type="match status" value="1"/>
</dbReference>
<proteinExistence type="predicted"/>
<evidence type="ECO:0000256" key="4">
    <source>
        <dbReference type="SAM" id="MobiDB-lite"/>
    </source>
</evidence>
<reference evidence="5" key="1">
    <citation type="journal article" date="2022" name="Cell">
        <title>Repeat-based holocentromeres influence genome architecture and karyotype evolution.</title>
        <authorList>
            <person name="Hofstatter P.G."/>
            <person name="Thangavel G."/>
            <person name="Lux T."/>
            <person name="Neumann P."/>
            <person name="Vondrak T."/>
            <person name="Novak P."/>
            <person name="Zhang M."/>
            <person name="Costa L."/>
            <person name="Castellani M."/>
            <person name="Scott A."/>
            <person name="Toegelov H."/>
            <person name="Fuchs J."/>
            <person name="Mata-Sucre Y."/>
            <person name="Dias Y."/>
            <person name="Vanzela A.L.L."/>
            <person name="Huettel B."/>
            <person name="Almeida C.C.S."/>
            <person name="Simkova H."/>
            <person name="Souza G."/>
            <person name="Pedrosa-Harand A."/>
            <person name="Macas J."/>
            <person name="Mayer K.F.X."/>
            <person name="Houben A."/>
            <person name="Marques A."/>
        </authorList>
    </citation>
    <scope>NUCLEOTIDE SEQUENCE</scope>
    <source>
        <strain evidence="5">RhyBre1mFocal</strain>
    </source>
</reference>
<dbReference type="Proteomes" id="UP001151287">
    <property type="component" value="Unassembled WGS sequence"/>
</dbReference>
<feature type="region of interest" description="Disordered" evidence="4">
    <location>
        <begin position="162"/>
        <end position="229"/>
    </location>
</feature>
<dbReference type="GO" id="GO:0005737">
    <property type="term" value="C:cytoplasm"/>
    <property type="evidence" value="ECO:0007669"/>
    <property type="project" value="TreeGrafter"/>
</dbReference>
<dbReference type="Pfam" id="PF13432">
    <property type="entry name" value="TPR_16"/>
    <property type="match status" value="1"/>
</dbReference>
<keyword evidence="6" id="KW-1185">Reference proteome</keyword>
<dbReference type="SUPFAM" id="SSF48452">
    <property type="entry name" value="TPR-like"/>
    <property type="match status" value="2"/>
</dbReference>
<accession>A0A9Q0HRZ5</accession>
<evidence type="ECO:0000256" key="3">
    <source>
        <dbReference type="PROSITE-ProRule" id="PRU00339"/>
    </source>
</evidence>
<protein>
    <submittedName>
        <fullName evidence="5">Uncharacterized protein</fullName>
    </submittedName>
</protein>
<evidence type="ECO:0000313" key="6">
    <source>
        <dbReference type="Proteomes" id="UP001151287"/>
    </source>
</evidence>
<dbReference type="AlphaFoldDB" id="A0A9Q0HRZ5"/>
<feature type="compositionally biased region" description="Basic and acidic residues" evidence="4">
    <location>
        <begin position="613"/>
        <end position="624"/>
    </location>
</feature>
<dbReference type="SMART" id="SM00028">
    <property type="entry name" value="TPR"/>
    <property type="match status" value="8"/>
</dbReference>
<dbReference type="InterPro" id="IPR019734">
    <property type="entry name" value="TPR_rpt"/>
</dbReference>
<feature type="region of interest" description="Disordered" evidence="4">
    <location>
        <begin position="601"/>
        <end position="633"/>
    </location>
</feature>
<evidence type="ECO:0000256" key="1">
    <source>
        <dbReference type="ARBA" id="ARBA00022737"/>
    </source>
</evidence>
<evidence type="ECO:0000256" key="2">
    <source>
        <dbReference type="ARBA" id="ARBA00022803"/>
    </source>
</evidence>